<organism evidence="1 2">
    <name type="scientific">Campylobacter hyointestinalis subsp. hyointestinalis</name>
    <dbReference type="NCBI Taxonomy" id="91352"/>
    <lineage>
        <taxon>Bacteria</taxon>
        <taxon>Pseudomonadati</taxon>
        <taxon>Campylobacterota</taxon>
        <taxon>Epsilonproteobacteria</taxon>
        <taxon>Campylobacterales</taxon>
        <taxon>Campylobacteraceae</taxon>
        <taxon>Campylobacter</taxon>
    </lineage>
</organism>
<name>A0A9W5ARU0_CAMHY</name>
<sequence>MITFFIIYKYFFKFFNHIKNEQKRLISDEWVDGSKLVCVDDFNKQFEQYDDFIEIKIIEEKCEQQF</sequence>
<dbReference type="Proteomes" id="UP000052257">
    <property type="component" value="Unassembled WGS sequence"/>
</dbReference>
<reference evidence="1 2" key="1">
    <citation type="submission" date="2015-11" db="EMBL/GenBank/DDBJ databases">
        <authorList>
            <consortium name="Pathogen Informatics"/>
        </authorList>
    </citation>
    <scope>NUCLEOTIDE SEQUENCE [LARGE SCALE GENOMIC DNA]</scope>
    <source>
        <strain evidence="1 2">006A-0191</strain>
    </source>
</reference>
<dbReference type="EMBL" id="FAUW01000003">
    <property type="protein sequence ID" value="CUU83175.1"/>
    <property type="molecule type" value="Genomic_DNA"/>
</dbReference>
<protein>
    <submittedName>
        <fullName evidence="1">Uncharacterized protein</fullName>
    </submittedName>
</protein>
<accession>A0A9W5ARU0</accession>
<gene>
    <name evidence="1" type="ORF">ERS739220_01401</name>
</gene>
<dbReference type="AlphaFoldDB" id="A0A9W5ARU0"/>
<evidence type="ECO:0000313" key="2">
    <source>
        <dbReference type="Proteomes" id="UP000052257"/>
    </source>
</evidence>
<comment type="caution">
    <text evidence="1">The sequence shown here is derived from an EMBL/GenBank/DDBJ whole genome shotgun (WGS) entry which is preliminary data.</text>
</comment>
<evidence type="ECO:0000313" key="1">
    <source>
        <dbReference type="EMBL" id="CUU83175.1"/>
    </source>
</evidence>
<proteinExistence type="predicted"/>